<comment type="cofactor">
    <cofactor evidence="9">
        <name>Mg(2+)</name>
        <dbReference type="ChEBI" id="CHEBI:18420"/>
    </cofactor>
    <cofactor evidence="9">
        <name>Mn(2+)</name>
        <dbReference type="ChEBI" id="CHEBI:29035"/>
    </cofactor>
</comment>
<feature type="domain" description="1-deoxy-D-xylulose 5-phosphate reductoisomerase N-terminal" evidence="10">
    <location>
        <begin position="4"/>
        <end position="130"/>
    </location>
</feature>
<feature type="binding site" evidence="9">
    <location>
        <position position="13"/>
    </location>
    <ligand>
        <name>NADPH</name>
        <dbReference type="ChEBI" id="CHEBI:57783"/>
    </ligand>
</feature>
<evidence type="ECO:0000256" key="6">
    <source>
        <dbReference type="ARBA" id="ARBA00023211"/>
    </source>
</evidence>
<dbReference type="GO" id="GO:0030145">
    <property type="term" value="F:manganese ion binding"/>
    <property type="evidence" value="ECO:0007669"/>
    <property type="project" value="TreeGrafter"/>
</dbReference>
<evidence type="ECO:0000256" key="5">
    <source>
        <dbReference type="ARBA" id="ARBA00023002"/>
    </source>
</evidence>
<evidence type="ECO:0000256" key="7">
    <source>
        <dbReference type="ARBA" id="ARBA00023229"/>
    </source>
</evidence>
<keyword evidence="6 9" id="KW-0464">Manganese</keyword>
<feature type="binding site" evidence="9">
    <location>
        <position position="216"/>
    </location>
    <ligand>
        <name>1-deoxy-D-xylulose 5-phosphate</name>
        <dbReference type="ChEBI" id="CHEBI:57792"/>
    </ligand>
</feature>
<comment type="pathway">
    <text evidence="1 9">Isoprenoid biosynthesis; isopentenyl diphosphate biosynthesis via DXP pathway; isopentenyl diphosphate from 1-deoxy-D-xylulose 5-phosphate: step 1/6.</text>
</comment>
<dbReference type="InterPro" id="IPR003821">
    <property type="entry name" value="DXP_reductoisomerase"/>
</dbReference>
<dbReference type="EMBL" id="FNUK01000002">
    <property type="protein sequence ID" value="SEF45434.1"/>
    <property type="molecule type" value="Genomic_DNA"/>
</dbReference>
<feature type="binding site" evidence="9">
    <location>
        <position position="10"/>
    </location>
    <ligand>
        <name>NADPH</name>
        <dbReference type="ChEBI" id="CHEBI:57783"/>
    </ligand>
</feature>
<dbReference type="Pfam" id="PF02670">
    <property type="entry name" value="DXP_reductoisom"/>
    <property type="match status" value="1"/>
</dbReference>
<name>A0A1H5S521_9CLOT</name>
<reference evidence="14" key="1">
    <citation type="submission" date="2016-10" db="EMBL/GenBank/DDBJ databases">
        <authorList>
            <person name="Varghese N."/>
            <person name="Submissions S."/>
        </authorList>
    </citation>
    <scope>NUCLEOTIDE SEQUENCE [LARGE SCALE GENOMIC DNA]</scope>
    <source>
        <strain evidence="14">DSM 5463</strain>
    </source>
</reference>
<comment type="catalytic activity">
    <reaction evidence="8">
        <text>2-C-methyl-D-erythritol 4-phosphate + NADP(+) = 1-deoxy-D-xylulose 5-phosphate + NADPH + H(+)</text>
        <dbReference type="Rhea" id="RHEA:13717"/>
        <dbReference type="ChEBI" id="CHEBI:15378"/>
        <dbReference type="ChEBI" id="CHEBI:57783"/>
        <dbReference type="ChEBI" id="CHEBI:57792"/>
        <dbReference type="ChEBI" id="CHEBI:58262"/>
        <dbReference type="ChEBI" id="CHEBI:58349"/>
        <dbReference type="EC" id="1.1.1.267"/>
    </reaction>
    <physiologicalReaction direction="right-to-left" evidence="8">
        <dbReference type="Rhea" id="RHEA:13719"/>
    </physiologicalReaction>
</comment>
<evidence type="ECO:0000259" key="11">
    <source>
        <dbReference type="Pfam" id="PF08436"/>
    </source>
</evidence>
<feature type="binding site" evidence="9">
    <location>
        <position position="12"/>
    </location>
    <ligand>
        <name>NADPH</name>
        <dbReference type="ChEBI" id="CHEBI:57783"/>
    </ligand>
</feature>
<dbReference type="SUPFAM" id="SSF51735">
    <property type="entry name" value="NAD(P)-binding Rossmann-fold domains"/>
    <property type="match status" value="1"/>
</dbReference>
<dbReference type="Pfam" id="PF13288">
    <property type="entry name" value="DXPR_C"/>
    <property type="match status" value="1"/>
</dbReference>
<proteinExistence type="inferred from homology"/>
<evidence type="ECO:0000259" key="10">
    <source>
        <dbReference type="Pfam" id="PF02670"/>
    </source>
</evidence>
<protein>
    <recommendedName>
        <fullName evidence="9">1-deoxy-D-xylulose 5-phosphate reductoisomerase</fullName>
        <shortName evidence="9">DXP reductoisomerase</shortName>
        <ecNumber evidence="9">1.1.1.267</ecNumber>
    </recommendedName>
    <alternativeName>
        <fullName evidence="9">1-deoxyxylulose-5-phosphate reductoisomerase</fullName>
    </alternativeName>
    <alternativeName>
        <fullName evidence="9">2-C-methyl-D-erythritol 4-phosphate synthase</fullName>
    </alternativeName>
</protein>
<dbReference type="Gene3D" id="3.40.50.720">
    <property type="entry name" value="NAD(P)-binding Rossmann-like Domain"/>
    <property type="match status" value="1"/>
</dbReference>
<feature type="binding site" evidence="9">
    <location>
        <position position="219"/>
    </location>
    <ligand>
        <name>1-deoxy-D-xylulose 5-phosphate</name>
        <dbReference type="ChEBI" id="CHEBI:57792"/>
    </ligand>
</feature>
<evidence type="ECO:0000256" key="8">
    <source>
        <dbReference type="ARBA" id="ARBA00048543"/>
    </source>
</evidence>
<feature type="binding site" evidence="9">
    <location>
        <position position="148"/>
    </location>
    <ligand>
        <name>Mn(2+)</name>
        <dbReference type="ChEBI" id="CHEBI:29035"/>
    </ligand>
</feature>
<evidence type="ECO:0000256" key="4">
    <source>
        <dbReference type="ARBA" id="ARBA00022857"/>
    </source>
</evidence>
<dbReference type="RefSeq" id="WP_103895288.1">
    <property type="nucleotide sequence ID" value="NZ_FNUK01000002.1"/>
</dbReference>
<evidence type="ECO:0000313" key="13">
    <source>
        <dbReference type="EMBL" id="SEF45434.1"/>
    </source>
</evidence>
<dbReference type="InterPro" id="IPR013644">
    <property type="entry name" value="DXP_reductoisomerase_C"/>
</dbReference>
<dbReference type="GO" id="GO:0051484">
    <property type="term" value="P:isopentenyl diphosphate biosynthetic process, methylerythritol 4-phosphate pathway involved in terpenoid biosynthetic process"/>
    <property type="evidence" value="ECO:0007669"/>
    <property type="project" value="TreeGrafter"/>
</dbReference>
<dbReference type="NCBIfam" id="TIGR00243">
    <property type="entry name" value="Dxr"/>
    <property type="match status" value="1"/>
</dbReference>
<keyword evidence="14" id="KW-1185">Reference proteome</keyword>
<evidence type="ECO:0000256" key="9">
    <source>
        <dbReference type="HAMAP-Rule" id="MF_00183"/>
    </source>
</evidence>
<feature type="binding site" evidence="9">
    <location>
        <position position="123"/>
    </location>
    <ligand>
        <name>1-deoxy-D-xylulose 5-phosphate</name>
        <dbReference type="ChEBI" id="CHEBI:57792"/>
    </ligand>
</feature>
<comment type="caution">
    <text evidence="9">Lacks conserved residue(s) required for the propagation of feature annotation.</text>
</comment>
<evidence type="ECO:0000313" key="14">
    <source>
        <dbReference type="Proteomes" id="UP000242850"/>
    </source>
</evidence>
<gene>
    <name evidence="9" type="primary">dxr</name>
    <name evidence="13" type="ORF">SAMN05660865_00263</name>
</gene>
<dbReference type="GO" id="GO:0070402">
    <property type="term" value="F:NADPH binding"/>
    <property type="evidence" value="ECO:0007669"/>
    <property type="project" value="InterPro"/>
</dbReference>
<feature type="binding site" evidence="9">
    <location>
        <position position="197"/>
    </location>
    <ligand>
        <name>1-deoxy-D-xylulose 5-phosphate</name>
        <dbReference type="ChEBI" id="CHEBI:57792"/>
    </ligand>
</feature>
<feature type="binding site" evidence="9">
    <location>
        <position position="150"/>
    </location>
    <ligand>
        <name>1-deoxy-D-xylulose 5-phosphate</name>
        <dbReference type="ChEBI" id="CHEBI:57792"/>
    </ligand>
</feature>
<keyword evidence="9" id="KW-0460">Magnesium</keyword>
<dbReference type="PANTHER" id="PTHR30525">
    <property type="entry name" value="1-DEOXY-D-XYLULOSE 5-PHOSPHATE REDUCTOISOMERASE"/>
    <property type="match status" value="1"/>
</dbReference>
<feature type="binding site" evidence="9">
    <location>
        <position position="210"/>
    </location>
    <ligand>
        <name>1-deoxy-D-xylulose 5-phosphate</name>
        <dbReference type="ChEBI" id="CHEBI:57792"/>
    </ligand>
</feature>
<dbReference type="GO" id="GO:0030604">
    <property type="term" value="F:1-deoxy-D-xylulose-5-phosphate reductoisomerase activity"/>
    <property type="evidence" value="ECO:0007669"/>
    <property type="project" value="UniProtKB-UniRule"/>
</dbReference>
<feature type="binding site" evidence="9">
    <location>
        <position position="122"/>
    </location>
    <ligand>
        <name>NADPH</name>
        <dbReference type="ChEBI" id="CHEBI:57783"/>
    </ligand>
</feature>
<dbReference type="InterPro" id="IPR036291">
    <property type="entry name" value="NAD(P)-bd_dom_sf"/>
</dbReference>
<keyword evidence="4 9" id="KW-0521">NADP</keyword>
<feature type="binding site" evidence="9">
    <location>
        <position position="11"/>
    </location>
    <ligand>
        <name>NADPH</name>
        <dbReference type="ChEBI" id="CHEBI:57783"/>
    </ligand>
</feature>
<dbReference type="SUPFAM" id="SSF69055">
    <property type="entry name" value="1-deoxy-D-xylulose-5-phosphate reductoisomerase, C-terminal domain"/>
    <property type="match status" value="1"/>
</dbReference>
<feature type="binding site" evidence="9">
    <location>
        <position position="150"/>
    </location>
    <ligand>
        <name>Mn(2+)</name>
        <dbReference type="ChEBI" id="CHEBI:29035"/>
    </ligand>
</feature>
<accession>A0A1H5S521</accession>
<dbReference type="EC" id="1.1.1.267" evidence="9"/>
<feature type="binding site" evidence="9">
    <location>
        <position position="203"/>
    </location>
    <ligand>
        <name>NADPH</name>
        <dbReference type="ChEBI" id="CHEBI:57783"/>
    </ligand>
</feature>
<dbReference type="PIRSF" id="PIRSF006205">
    <property type="entry name" value="Dxp_reductismrs"/>
    <property type="match status" value="1"/>
</dbReference>
<dbReference type="HAMAP" id="MF_00183">
    <property type="entry name" value="DXP_reductoisom"/>
    <property type="match status" value="1"/>
</dbReference>
<dbReference type="OrthoDB" id="9806546at2"/>
<feature type="binding site" evidence="9">
    <location>
        <position position="219"/>
    </location>
    <ligand>
        <name>Mn(2+)</name>
        <dbReference type="ChEBI" id="CHEBI:29035"/>
    </ligand>
</feature>
<dbReference type="PANTHER" id="PTHR30525:SF0">
    <property type="entry name" value="1-DEOXY-D-XYLULOSE 5-PHOSPHATE REDUCTOISOMERASE, CHLOROPLASTIC"/>
    <property type="match status" value="1"/>
</dbReference>
<evidence type="ECO:0000256" key="1">
    <source>
        <dbReference type="ARBA" id="ARBA00005094"/>
    </source>
</evidence>
<feature type="binding site" evidence="9">
    <location>
        <position position="174"/>
    </location>
    <ligand>
        <name>1-deoxy-D-xylulose 5-phosphate</name>
        <dbReference type="ChEBI" id="CHEBI:57792"/>
    </ligand>
</feature>
<feature type="domain" description="1-deoxy-D-xylulose 5-phosphate reductoisomerase C-terminal" evidence="11">
    <location>
        <begin position="144"/>
        <end position="227"/>
    </location>
</feature>
<evidence type="ECO:0000259" key="12">
    <source>
        <dbReference type="Pfam" id="PF13288"/>
    </source>
</evidence>
<keyword evidence="7 9" id="KW-0414">Isoprene biosynthesis</keyword>
<dbReference type="Pfam" id="PF08436">
    <property type="entry name" value="DXP_redisom_C"/>
    <property type="match status" value="1"/>
</dbReference>
<dbReference type="Proteomes" id="UP000242850">
    <property type="component" value="Unassembled WGS sequence"/>
</dbReference>
<sequence length="381" mass="42962">MKGLCILGSTGSIGTQALEVVRHMKDEYKVIAITAKSNVELLVKQAKEFKPKYVVIMDEEKKKYLEDKLCNMGIKVLTSLEGMEYVVTLKEVDIVLTSVVGMIGLRPTIQAIRAGKRIALANKETMVVAGEIIKKELKKSNSEIIPVDSEHSAIYQCIDDNDQKSIRRIILTASGGPFRGKKKSELINVTPEMAIKHPRWNMGKKISVDSATLMNKALEVIEAHWLFDIDYDKIDVIIHPQSIIHSMVEYIDGSIIAQLGPTDMKIPIKYALEYPKRTKGICNYLDFKTISALTFEEVDYETFECLKLGYEAGKIGGSMPLVLNSANEEAVRLFLEGKISFLDIPQIVKHAMRNHKVEYNLSIERILEIEKIIREYVNSIV</sequence>
<dbReference type="AlphaFoldDB" id="A0A1H5S521"/>
<dbReference type="InterPro" id="IPR013512">
    <property type="entry name" value="DXP_reductoisomerase_N"/>
</dbReference>
<keyword evidence="3 9" id="KW-0479">Metal-binding</keyword>
<dbReference type="InterPro" id="IPR036169">
    <property type="entry name" value="DXPR_C_sf"/>
</dbReference>
<dbReference type="FunFam" id="3.40.50.720:FF:000045">
    <property type="entry name" value="1-deoxy-D-xylulose 5-phosphate reductoisomerase"/>
    <property type="match status" value="1"/>
</dbReference>
<feature type="binding site" evidence="9">
    <location>
        <position position="38"/>
    </location>
    <ligand>
        <name>NADPH</name>
        <dbReference type="ChEBI" id="CHEBI:57783"/>
    </ligand>
</feature>
<keyword evidence="5 9" id="KW-0560">Oxidoreductase</keyword>
<dbReference type="UniPathway" id="UPA00056">
    <property type="reaction ID" value="UER00092"/>
</dbReference>
<comment type="function">
    <text evidence="9">Catalyzes the NADPH-dependent rearrangement and reduction of 1-deoxy-D-xylulose-5-phosphate (DXP) to 2-C-methyl-D-erythritol 4-phosphate (MEP).</text>
</comment>
<keyword evidence="13" id="KW-0413">Isomerase</keyword>
<dbReference type="NCBIfam" id="NF009114">
    <property type="entry name" value="PRK12464.1"/>
    <property type="match status" value="1"/>
</dbReference>
<feature type="binding site" evidence="9">
    <location>
        <position position="215"/>
    </location>
    <ligand>
        <name>1-deoxy-D-xylulose 5-phosphate</name>
        <dbReference type="ChEBI" id="CHEBI:57792"/>
    </ligand>
</feature>
<feature type="binding site" evidence="9">
    <location>
        <position position="149"/>
    </location>
    <ligand>
        <name>1-deoxy-D-xylulose 5-phosphate</name>
        <dbReference type="ChEBI" id="CHEBI:57792"/>
    </ligand>
</feature>
<evidence type="ECO:0000256" key="3">
    <source>
        <dbReference type="ARBA" id="ARBA00022723"/>
    </source>
</evidence>
<feature type="domain" description="DXP reductoisomerase C-terminal" evidence="12">
    <location>
        <begin position="259"/>
        <end position="376"/>
    </location>
</feature>
<dbReference type="GO" id="GO:0016853">
    <property type="term" value="F:isomerase activity"/>
    <property type="evidence" value="ECO:0007669"/>
    <property type="project" value="UniProtKB-KW"/>
</dbReference>
<dbReference type="InterPro" id="IPR026877">
    <property type="entry name" value="DXPR_C"/>
</dbReference>
<organism evidence="13 14">
    <name type="scientific">Caloramator fervidus</name>
    <dbReference type="NCBI Taxonomy" id="29344"/>
    <lineage>
        <taxon>Bacteria</taxon>
        <taxon>Bacillati</taxon>
        <taxon>Bacillota</taxon>
        <taxon>Clostridia</taxon>
        <taxon>Eubacteriales</taxon>
        <taxon>Clostridiaceae</taxon>
        <taxon>Caloramator</taxon>
    </lineage>
</organism>
<dbReference type="Gene3D" id="1.10.1740.10">
    <property type="match status" value="1"/>
</dbReference>
<evidence type="ECO:0000256" key="2">
    <source>
        <dbReference type="ARBA" id="ARBA00006825"/>
    </source>
</evidence>
<dbReference type="SUPFAM" id="SSF55347">
    <property type="entry name" value="Glyceraldehyde-3-phosphate dehydrogenase-like, C-terminal domain"/>
    <property type="match status" value="1"/>
</dbReference>
<feature type="binding site" evidence="9">
    <location>
        <position position="124"/>
    </location>
    <ligand>
        <name>NADPH</name>
        <dbReference type="ChEBI" id="CHEBI:57783"/>
    </ligand>
</feature>
<comment type="similarity">
    <text evidence="2 9">Belongs to the DXR family.</text>
</comment>